<dbReference type="InterPro" id="IPR002501">
    <property type="entry name" value="PsdUridine_synth_N"/>
</dbReference>
<dbReference type="Gene3D" id="3.30.2350.10">
    <property type="entry name" value="Pseudouridine synthase"/>
    <property type="match status" value="1"/>
</dbReference>
<dbReference type="PANTHER" id="PTHR13767:SF2">
    <property type="entry name" value="PSEUDOURIDYLATE SYNTHASE TRUB1"/>
    <property type="match status" value="1"/>
</dbReference>
<feature type="active site" description="Nucleophile" evidence="5">
    <location>
        <position position="48"/>
    </location>
</feature>
<reference evidence="8 9" key="1">
    <citation type="submission" date="2021-03" db="EMBL/GenBank/DDBJ databases">
        <title>Assistant Professor.</title>
        <authorList>
            <person name="Huq M.A."/>
        </authorList>
    </citation>
    <scope>NUCLEOTIDE SEQUENCE [LARGE SCALE GENOMIC DNA]</scope>
    <source>
        <strain evidence="8 9">MAH-29</strain>
    </source>
</reference>
<dbReference type="SUPFAM" id="SSF55120">
    <property type="entry name" value="Pseudouridine synthase"/>
    <property type="match status" value="1"/>
</dbReference>
<dbReference type="PANTHER" id="PTHR13767">
    <property type="entry name" value="TRNA-PSEUDOURIDINE SYNTHASE"/>
    <property type="match status" value="1"/>
</dbReference>
<evidence type="ECO:0000256" key="5">
    <source>
        <dbReference type="HAMAP-Rule" id="MF_01080"/>
    </source>
</evidence>
<dbReference type="GO" id="GO:0160148">
    <property type="term" value="F:tRNA pseudouridine(55) synthase activity"/>
    <property type="evidence" value="ECO:0007669"/>
    <property type="project" value="UniProtKB-EC"/>
</dbReference>
<evidence type="ECO:0000256" key="1">
    <source>
        <dbReference type="ARBA" id="ARBA00000385"/>
    </source>
</evidence>
<keyword evidence="9" id="KW-1185">Reference proteome</keyword>
<comment type="caution">
    <text evidence="8">The sequence shown here is derived from an EMBL/GenBank/DDBJ whole genome shotgun (WGS) entry which is preliminary data.</text>
</comment>
<dbReference type="Pfam" id="PF01509">
    <property type="entry name" value="TruB_N"/>
    <property type="match status" value="1"/>
</dbReference>
<evidence type="ECO:0000256" key="2">
    <source>
        <dbReference type="ARBA" id="ARBA00005642"/>
    </source>
</evidence>
<dbReference type="InterPro" id="IPR032819">
    <property type="entry name" value="TruB_C"/>
</dbReference>
<evidence type="ECO:0000259" key="7">
    <source>
        <dbReference type="Pfam" id="PF16198"/>
    </source>
</evidence>
<dbReference type="Pfam" id="PF16198">
    <property type="entry name" value="TruB_C_2"/>
    <property type="match status" value="1"/>
</dbReference>
<feature type="domain" description="tRNA pseudouridylate synthase B C-terminal" evidence="7">
    <location>
        <begin position="182"/>
        <end position="228"/>
    </location>
</feature>
<feature type="domain" description="Pseudouridine synthase II N-terminal" evidence="6">
    <location>
        <begin position="33"/>
        <end position="181"/>
    </location>
</feature>
<evidence type="ECO:0000259" key="6">
    <source>
        <dbReference type="Pfam" id="PF01509"/>
    </source>
</evidence>
<comment type="similarity">
    <text evidence="2 5">Belongs to the pseudouridine synthase TruB family. Type 1 subfamily.</text>
</comment>
<evidence type="ECO:0000256" key="3">
    <source>
        <dbReference type="ARBA" id="ARBA00022694"/>
    </source>
</evidence>
<keyword evidence="3 5" id="KW-0819">tRNA processing</keyword>
<evidence type="ECO:0000313" key="8">
    <source>
        <dbReference type="EMBL" id="MBO9201827.1"/>
    </source>
</evidence>
<name>A0ABS3YV77_9BACT</name>
<sequence length="235" mass="26384">MQAAQKNTFEDGQVLLINKPLEWTSFDVVRKIRNTLKIKKVGHAGTLDPLATGMLILCTGKFTKRINEYMAQEKEYTGTFTFGAVTPTYDLESEPQDFKDHSSITTEQLQTIAAQFTGELMQVPPMHSAIKKDGKRVYELARKGQTIELDPRRVVISAFEFTKIELPVVHFRVVCSTGTYIRSLANDVGKAAGCGAYLSSLCRTRIGEFTLDRSMTMDEALEWIAKEKETMDNGK</sequence>
<dbReference type="NCBIfam" id="TIGR00431">
    <property type="entry name" value="TruB"/>
    <property type="match status" value="1"/>
</dbReference>
<keyword evidence="4 5" id="KW-0413">Isomerase</keyword>
<dbReference type="InterPro" id="IPR014780">
    <property type="entry name" value="tRNA_psdUridine_synth_TruB"/>
</dbReference>
<organism evidence="8 9">
    <name type="scientific">Niastella soli</name>
    <dbReference type="NCBI Taxonomy" id="2821487"/>
    <lineage>
        <taxon>Bacteria</taxon>
        <taxon>Pseudomonadati</taxon>
        <taxon>Bacteroidota</taxon>
        <taxon>Chitinophagia</taxon>
        <taxon>Chitinophagales</taxon>
        <taxon>Chitinophagaceae</taxon>
        <taxon>Niastella</taxon>
    </lineage>
</organism>
<dbReference type="EMBL" id="JAGHKO010000004">
    <property type="protein sequence ID" value="MBO9201827.1"/>
    <property type="molecule type" value="Genomic_DNA"/>
</dbReference>
<dbReference type="Proteomes" id="UP000677244">
    <property type="component" value="Unassembled WGS sequence"/>
</dbReference>
<dbReference type="RefSeq" id="WP_209139884.1">
    <property type="nucleotide sequence ID" value="NZ_JAGHKO010000004.1"/>
</dbReference>
<evidence type="ECO:0000313" key="9">
    <source>
        <dbReference type="Proteomes" id="UP000677244"/>
    </source>
</evidence>
<dbReference type="InterPro" id="IPR020103">
    <property type="entry name" value="PsdUridine_synth_cat_dom_sf"/>
</dbReference>
<accession>A0ABS3YV77</accession>
<evidence type="ECO:0000256" key="4">
    <source>
        <dbReference type="ARBA" id="ARBA00023235"/>
    </source>
</evidence>
<gene>
    <name evidence="5 8" type="primary">truB</name>
    <name evidence="8" type="ORF">J7I42_16205</name>
</gene>
<comment type="function">
    <text evidence="5">Responsible for synthesis of pseudouridine from uracil-55 in the psi GC loop of transfer RNAs.</text>
</comment>
<proteinExistence type="inferred from homology"/>
<dbReference type="EC" id="5.4.99.25" evidence="5"/>
<dbReference type="HAMAP" id="MF_01080">
    <property type="entry name" value="TruB_bact"/>
    <property type="match status" value="1"/>
</dbReference>
<comment type="catalytic activity">
    <reaction evidence="1 5">
        <text>uridine(55) in tRNA = pseudouridine(55) in tRNA</text>
        <dbReference type="Rhea" id="RHEA:42532"/>
        <dbReference type="Rhea" id="RHEA-COMP:10101"/>
        <dbReference type="Rhea" id="RHEA-COMP:10102"/>
        <dbReference type="ChEBI" id="CHEBI:65314"/>
        <dbReference type="ChEBI" id="CHEBI:65315"/>
        <dbReference type="EC" id="5.4.99.25"/>
    </reaction>
</comment>
<protein>
    <recommendedName>
        <fullName evidence="5">tRNA pseudouridine synthase B</fullName>
        <ecNumber evidence="5">5.4.99.25</ecNumber>
    </recommendedName>
    <alternativeName>
        <fullName evidence="5">tRNA pseudouridine(55) synthase</fullName>
        <shortName evidence="5">Psi55 synthase</shortName>
    </alternativeName>
    <alternativeName>
        <fullName evidence="5">tRNA pseudouridylate synthase</fullName>
    </alternativeName>
    <alternativeName>
        <fullName evidence="5">tRNA-uridine isomerase</fullName>
    </alternativeName>
</protein>
<dbReference type="CDD" id="cd02573">
    <property type="entry name" value="PseudoU_synth_EcTruB"/>
    <property type="match status" value="1"/>
</dbReference>